<evidence type="ECO:0000313" key="11">
    <source>
        <dbReference type="Proteomes" id="UP000058012"/>
    </source>
</evidence>
<comment type="caution">
    <text evidence="10">The sequence shown here is derived from an EMBL/GenBank/DDBJ whole genome shotgun (WGS) entry which is preliminary data.</text>
</comment>
<name>A0A117UYX9_9SPHN</name>
<feature type="transmembrane region" description="Helical" evidence="7">
    <location>
        <begin position="168"/>
        <end position="185"/>
    </location>
</feature>
<dbReference type="PANTHER" id="PTHR24221:SF654">
    <property type="entry name" value="ATP-BINDING CASSETTE SUB-FAMILY B MEMBER 6"/>
    <property type="match status" value="1"/>
</dbReference>
<dbReference type="InterPro" id="IPR027417">
    <property type="entry name" value="P-loop_NTPase"/>
</dbReference>
<dbReference type="PROSITE" id="PS50929">
    <property type="entry name" value="ABC_TM1F"/>
    <property type="match status" value="1"/>
</dbReference>
<evidence type="ECO:0000256" key="6">
    <source>
        <dbReference type="ARBA" id="ARBA00023136"/>
    </source>
</evidence>
<dbReference type="InterPro" id="IPR011527">
    <property type="entry name" value="ABC1_TM_dom"/>
</dbReference>
<evidence type="ECO:0000256" key="5">
    <source>
        <dbReference type="ARBA" id="ARBA00022989"/>
    </source>
</evidence>
<dbReference type="AlphaFoldDB" id="A0A117UYX9"/>
<proteinExistence type="predicted"/>
<sequence length="531" mass="54457">MTRPQLDTMLEQATRPYRSATWLAIACAAGAVITGIALLGLAGWFITGAALAGAAGIVAVQAFNYLLPSAAIRLLAITRTVTRYGERFYGHKAALSALADFRVALFERLVSAPGTAAPRGAGDLAALLIQDVDALEDRFVRQPGQIAALVGAATALAFAIPAGWAATAALAAIILAVVIAARLLARRWLPEKAQAIQQDIAALKLVFVEYAAASPEIAAYALAAPVEAQLQHQAAQLDTRRTAFAQAEAMLAALVTAAGGLAMAAILGLSEASLPLTLLAALAAAGAVEGLSAAVRSSGRDAVIAAGLARLAVLIGTAPVPSAPAAHLAGDQITITQSGQTLVLKRGDRLVVTGPSGCGKTSLLETLAGARDAASNVMIDGDFIGAIPADQRRALFAVSPQSAQMIAGTIADNLGLARPGLTADDMWCALETACFADAVRAMPEGLGTWVGDGGTRLSGGERKRLSLARALLAGRPWLLLDEPSEGLDPHTECKVQVNLDGWLAETGTGLILVTHRDAMLPLGKQHLAMGS</sequence>
<keyword evidence="11" id="KW-1185">Reference proteome</keyword>
<accession>A0A117UYX9</accession>
<dbReference type="EMBL" id="LLZS01000001">
    <property type="protein sequence ID" value="KUR73434.1"/>
    <property type="molecule type" value="Genomic_DNA"/>
</dbReference>
<dbReference type="SUPFAM" id="SSF90123">
    <property type="entry name" value="ABC transporter transmembrane region"/>
    <property type="match status" value="1"/>
</dbReference>
<evidence type="ECO:0008006" key="12">
    <source>
        <dbReference type="Google" id="ProtNLM"/>
    </source>
</evidence>
<keyword evidence="5 7" id="KW-1133">Transmembrane helix</keyword>
<dbReference type="GO" id="GO:0005524">
    <property type="term" value="F:ATP binding"/>
    <property type="evidence" value="ECO:0007669"/>
    <property type="project" value="UniProtKB-KW"/>
</dbReference>
<keyword evidence="6 7" id="KW-0472">Membrane</keyword>
<reference evidence="10 11" key="1">
    <citation type="submission" date="2015-10" db="EMBL/GenBank/DDBJ databases">
        <title>Draft genome sequence of Novosphingobium fuchskuhlense DSM 25065 isolated from a surface water sample of the southwest basin of Lake Grosse Fuchskuhle.</title>
        <authorList>
            <person name="Ruckert C."/>
            <person name="Winkler A."/>
            <person name="Glaeser J."/>
            <person name="Grossart H.-P."/>
            <person name="Kalinowski J."/>
            <person name="Glaeser S."/>
        </authorList>
    </citation>
    <scope>NUCLEOTIDE SEQUENCE [LARGE SCALE GENOMIC DNA]</scope>
    <source>
        <strain evidence="10 11">FNE08-7</strain>
    </source>
</reference>
<dbReference type="GO" id="GO:0034040">
    <property type="term" value="F:ATPase-coupled lipid transmembrane transporter activity"/>
    <property type="evidence" value="ECO:0007669"/>
    <property type="project" value="TreeGrafter"/>
</dbReference>
<dbReference type="PANTHER" id="PTHR24221">
    <property type="entry name" value="ATP-BINDING CASSETTE SUB-FAMILY B"/>
    <property type="match status" value="1"/>
</dbReference>
<dbReference type="InterPro" id="IPR003439">
    <property type="entry name" value="ABC_transporter-like_ATP-bd"/>
</dbReference>
<evidence type="ECO:0000256" key="7">
    <source>
        <dbReference type="SAM" id="Phobius"/>
    </source>
</evidence>
<evidence type="ECO:0000259" key="9">
    <source>
        <dbReference type="PROSITE" id="PS50929"/>
    </source>
</evidence>
<evidence type="ECO:0000259" key="8">
    <source>
        <dbReference type="PROSITE" id="PS50893"/>
    </source>
</evidence>
<dbReference type="InterPro" id="IPR036640">
    <property type="entry name" value="ABC1_TM_sf"/>
</dbReference>
<evidence type="ECO:0000256" key="3">
    <source>
        <dbReference type="ARBA" id="ARBA00022741"/>
    </source>
</evidence>
<feature type="transmembrane region" description="Helical" evidence="7">
    <location>
        <begin position="249"/>
        <end position="270"/>
    </location>
</feature>
<feature type="transmembrane region" description="Helical" evidence="7">
    <location>
        <begin position="20"/>
        <end position="39"/>
    </location>
</feature>
<dbReference type="Pfam" id="PF00005">
    <property type="entry name" value="ABC_tran"/>
    <property type="match status" value="1"/>
</dbReference>
<evidence type="ECO:0000256" key="2">
    <source>
        <dbReference type="ARBA" id="ARBA00022692"/>
    </source>
</evidence>
<organism evidence="10 11">
    <name type="scientific">Novosphingobium fuchskuhlense</name>
    <dbReference type="NCBI Taxonomy" id="1117702"/>
    <lineage>
        <taxon>Bacteria</taxon>
        <taxon>Pseudomonadati</taxon>
        <taxon>Pseudomonadota</taxon>
        <taxon>Alphaproteobacteria</taxon>
        <taxon>Sphingomonadales</taxon>
        <taxon>Sphingomonadaceae</taxon>
        <taxon>Novosphingobium</taxon>
    </lineage>
</organism>
<feature type="transmembrane region" description="Helical" evidence="7">
    <location>
        <begin position="146"/>
        <end position="162"/>
    </location>
</feature>
<dbReference type="InterPro" id="IPR003593">
    <property type="entry name" value="AAA+_ATPase"/>
</dbReference>
<dbReference type="OrthoDB" id="5288404at2"/>
<comment type="subcellular location">
    <subcellularLocation>
        <location evidence="1">Cell membrane</location>
        <topology evidence="1">Multi-pass membrane protein</topology>
    </subcellularLocation>
</comment>
<dbReference type="GO" id="GO:0140359">
    <property type="term" value="F:ABC-type transporter activity"/>
    <property type="evidence" value="ECO:0007669"/>
    <property type="project" value="InterPro"/>
</dbReference>
<dbReference type="InterPro" id="IPR017871">
    <property type="entry name" value="ABC_transporter-like_CS"/>
</dbReference>
<feature type="transmembrane region" description="Helical" evidence="7">
    <location>
        <begin position="45"/>
        <end position="67"/>
    </location>
</feature>
<dbReference type="GO" id="GO:0016887">
    <property type="term" value="F:ATP hydrolysis activity"/>
    <property type="evidence" value="ECO:0007669"/>
    <property type="project" value="InterPro"/>
</dbReference>
<keyword evidence="2 7" id="KW-0812">Transmembrane</keyword>
<dbReference type="STRING" id="1117702.AQZ52_00120"/>
<gene>
    <name evidence="10" type="ORF">AQZ52_00120</name>
</gene>
<protein>
    <recommendedName>
        <fullName evidence="12">ABC transporter</fullName>
    </recommendedName>
</protein>
<dbReference type="RefSeq" id="WP_067905950.1">
    <property type="nucleotide sequence ID" value="NZ_KQ954244.1"/>
</dbReference>
<dbReference type="Gene3D" id="1.20.1560.10">
    <property type="entry name" value="ABC transporter type 1, transmembrane domain"/>
    <property type="match status" value="1"/>
</dbReference>
<dbReference type="InterPro" id="IPR039421">
    <property type="entry name" value="Type_1_exporter"/>
</dbReference>
<dbReference type="Gene3D" id="3.40.50.300">
    <property type="entry name" value="P-loop containing nucleotide triphosphate hydrolases"/>
    <property type="match status" value="1"/>
</dbReference>
<evidence type="ECO:0000313" key="10">
    <source>
        <dbReference type="EMBL" id="KUR73434.1"/>
    </source>
</evidence>
<dbReference type="PROSITE" id="PS00211">
    <property type="entry name" value="ABC_TRANSPORTER_1"/>
    <property type="match status" value="1"/>
</dbReference>
<dbReference type="PROSITE" id="PS50893">
    <property type="entry name" value="ABC_TRANSPORTER_2"/>
    <property type="match status" value="1"/>
</dbReference>
<dbReference type="SUPFAM" id="SSF52540">
    <property type="entry name" value="P-loop containing nucleoside triphosphate hydrolases"/>
    <property type="match status" value="1"/>
</dbReference>
<feature type="domain" description="ABC transporter" evidence="8">
    <location>
        <begin position="315"/>
        <end position="531"/>
    </location>
</feature>
<evidence type="ECO:0000256" key="4">
    <source>
        <dbReference type="ARBA" id="ARBA00022840"/>
    </source>
</evidence>
<evidence type="ECO:0000256" key="1">
    <source>
        <dbReference type="ARBA" id="ARBA00004651"/>
    </source>
</evidence>
<keyword evidence="4" id="KW-0067">ATP-binding</keyword>
<dbReference type="GO" id="GO:0005886">
    <property type="term" value="C:plasma membrane"/>
    <property type="evidence" value="ECO:0007669"/>
    <property type="project" value="UniProtKB-SubCell"/>
</dbReference>
<dbReference type="Proteomes" id="UP000058012">
    <property type="component" value="Unassembled WGS sequence"/>
</dbReference>
<feature type="domain" description="ABC transmembrane type-1" evidence="9">
    <location>
        <begin position="22"/>
        <end position="269"/>
    </location>
</feature>
<keyword evidence="3" id="KW-0547">Nucleotide-binding</keyword>
<dbReference type="SMART" id="SM00382">
    <property type="entry name" value="AAA"/>
    <property type="match status" value="1"/>
</dbReference>